<keyword evidence="3" id="KW-0804">Transcription</keyword>
<dbReference type="PROSITE" id="PS50977">
    <property type="entry name" value="HTH_TETR_2"/>
    <property type="match status" value="1"/>
</dbReference>
<keyword evidence="1" id="KW-0805">Transcription regulation</keyword>
<evidence type="ECO:0000256" key="3">
    <source>
        <dbReference type="ARBA" id="ARBA00023163"/>
    </source>
</evidence>
<dbReference type="PANTHER" id="PTHR47506:SF1">
    <property type="entry name" value="HTH-TYPE TRANSCRIPTIONAL REGULATOR YJDC"/>
    <property type="match status" value="1"/>
</dbReference>
<protein>
    <submittedName>
        <fullName evidence="6">TetR/AcrR family transcriptional regulator</fullName>
    </submittedName>
</protein>
<dbReference type="EMBL" id="JBHSZP010000038">
    <property type="protein sequence ID" value="MFC7091551.1"/>
    <property type="molecule type" value="Genomic_DNA"/>
</dbReference>
<dbReference type="Proteomes" id="UP001596411">
    <property type="component" value="Unassembled WGS sequence"/>
</dbReference>
<evidence type="ECO:0000256" key="4">
    <source>
        <dbReference type="PROSITE-ProRule" id="PRU00335"/>
    </source>
</evidence>
<dbReference type="InterPro" id="IPR001647">
    <property type="entry name" value="HTH_TetR"/>
</dbReference>
<keyword evidence="2 4" id="KW-0238">DNA-binding</keyword>
<evidence type="ECO:0000259" key="5">
    <source>
        <dbReference type="PROSITE" id="PS50977"/>
    </source>
</evidence>
<sequence length="190" mass="22233">MSKRDDILFTALRLFNQHGYQAVGVDRIRDEAQVSKMTLYKHFSNKEQLVEEVLKLRHHMFKESLEKAISKSDNPLEKLRSTLNWHVQWFFSKDFHGCMFIKATSEFHEAQGFLTVSKDHKDWITNLLYQILKEAKVEQPESRAHLFQMAIDGMIVNASIFNSFERIESAWDELCGSCNLPRLALDNPKN</sequence>
<accession>A0ABW2F001</accession>
<dbReference type="RefSeq" id="WP_346061339.1">
    <property type="nucleotide sequence ID" value="NZ_BAAADR010000004.1"/>
</dbReference>
<evidence type="ECO:0000313" key="6">
    <source>
        <dbReference type="EMBL" id="MFC7091551.1"/>
    </source>
</evidence>
<organism evidence="6 7">
    <name type="scientific">Halomonas salifodinae</name>
    <dbReference type="NCBI Taxonomy" id="438745"/>
    <lineage>
        <taxon>Bacteria</taxon>
        <taxon>Pseudomonadati</taxon>
        <taxon>Pseudomonadota</taxon>
        <taxon>Gammaproteobacteria</taxon>
        <taxon>Oceanospirillales</taxon>
        <taxon>Halomonadaceae</taxon>
        <taxon>Halomonas</taxon>
    </lineage>
</organism>
<feature type="DNA-binding region" description="H-T-H motif" evidence="4">
    <location>
        <begin position="24"/>
        <end position="43"/>
    </location>
</feature>
<dbReference type="Gene3D" id="1.10.357.10">
    <property type="entry name" value="Tetracycline Repressor, domain 2"/>
    <property type="match status" value="1"/>
</dbReference>
<dbReference type="PANTHER" id="PTHR47506">
    <property type="entry name" value="TRANSCRIPTIONAL REGULATORY PROTEIN"/>
    <property type="match status" value="1"/>
</dbReference>
<dbReference type="InterPro" id="IPR009057">
    <property type="entry name" value="Homeodomain-like_sf"/>
</dbReference>
<dbReference type="InterPro" id="IPR036271">
    <property type="entry name" value="Tet_transcr_reg_TetR-rel_C_sf"/>
</dbReference>
<keyword evidence="7" id="KW-1185">Reference proteome</keyword>
<name>A0ABW2F001_9GAMM</name>
<dbReference type="Pfam" id="PF00440">
    <property type="entry name" value="TetR_N"/>
    <property type="match status" value="1"/>
</dbReference>
<reference evidence="7" key="1">
    <citation type="journal article" date="2019" name="Int. J. Syst. Evol. Microbiol.">
        <title>The Global Catalogue of Microorganisms (GCM) 10K type strain sequencing project: providing services to taxonomists for standard genome sequencing and annotation.</title>
        <authorList>
            <consortium name="The Broad Institute Genomics Platform"/>
            <consortium name="The Broad Institute Genome Sequencing Center for Infectious Disease"/>
            <person name="Wu L."/>
            <person name="Ma J."/>
        </authorList>
    </citation>
    <scope>NUCLEOTIDE SEQUENCE [LARGE SCALE GENOMIC DNA]</scope>
    <source>
        <strain evidence="7">CGMCC 1.13666</strain>
    </source>
</reference>
<feature type="domain" description="HTH tetR-type" evidence="5">
    <location>
        <begin position="1"/>
        <end position="61"/>
    </location>
</feature>
<proteinExistence type="predicted"/>
<dbReference type="PRINTS" id="PR00455">
    <property type="entry name" value="HTHTETR"/>
</dbReference>
<evidence type="ECO:0000256" key="1">
    <source>
        <dbReference type="ARBA" id="ARBA00023015"/>
    </source>
</evidence>
<evidence type="ECO:0000256" key="2">
    <source>
        <dbReference type="ARBA" id="ARBA00023125"/>
    </source>
</evidence>
<dbReference type="SUPFAM" id="SSF48498">
    <property type="entry name" value="Tetracyclin repressor-like, C-terminal domain"/>
    <property type="match status" value="1"/>
</dbReference>
<evidence type="ECO:0000313" key="7">
    <source>
        <dbReference type="Proteomes" id="UP001596411"/>
    </source>
</evidence>
<gene>
    <name evidence="6" type="ORF">ACFQH5_18565</name>
</gene>
<dbReference type="SUPFAM" id="SSF46689">
    <property type="entry name" value="Homeodomain-like"/>
    <property type="match status" value="1"/>
</dbReference>
<comment type="caution">
    <text evidence="6">The sequence shown here is derived from an EMBL/GenBank/DDBJ whole genome shotgun (WGS) entry which is preliminary data.</text>
</comment>